<dbReference type="EMBL" id="FNJU01000001">
    <property type="protein sequence ID" value="SDP05693.1"/>
    <property type="molecule type" value="Genomic_DNA"/>
</dbReference>
<dbReference type="RefSeq" id="WP_090849412.1">
    <property type="nucleotide sequence ID" value="NZ_FNJU01000001.1"/>
</dbReference>
<protein>
    <recommendedName>
        <fullName evidence="1">DUF4367 domain-containing protein</fullName>
    </recommendedName>
</protein>
<dbReference type="AlphaFoldDB" id="A0A1H0PKZ1"/>
<evidence type="ECO:0000313" key="2">
    <source>
        <dbReference type="EMBL" id="SDP05693.1"/>
    </source>
</evidence>
<evidence type="ECO:0000313" key="3">
    <source>
        <dbReference type="Proteomes" id="UP000199159"/>
    </source>
</evidence>
<dbReference type="InterPro" id="IPR025377">
    <property type="entry name" value="DUF4367"/>
</dbReference>
<name>A0A1H0PKZ1_9BACI</name>
<dbReference type="Pfam" id="PF14285">
    <property type="entry name" value="DUF4367"/>
    <property type="match status" value="1"/>
</dbReference>
<feature type="domain" description="DUF4367" evidence="1">
    <location>
        <begin position="49"/>
        <end position="156"/>
    </location>
</feature>
<reference evidence="3" key="1">
    <citation type="submission" date="2016-10" db="EMBL/GenBank/DDBJ databases">
        <authorList>
            <person name="Varghese N."/>
            <person name="Submissions S."/>
        </authorList>
    </citation>
    <scope>NUCLEOTIDE SEQUENCE [LARGE SCALE GENOMIC DNA]</scope>
    <source>
        <strain evidence="3">IBRC-M10078</strain>
    </source>
</reference>
<dbReference type="Proteomes" id="UP000199159">
    <property type="component" value="Unassembled WGS sequence"/>
</dbReference>
<keyword evidence="3" id="KW-1185">Reference proteome</keyword>
<accession>A0A1H0PKZ1</accession>
<evidence type="ECO:0000259" key="1">
    <source>
        <dbReference type="Pfam" id="PF14285"/>
    </source>
</evidence>
<gene>
    <name evidence="2" type="ORF">SAMN05216565_101365</name>
</gene>
<sequence length="157" mass="18316">MSFKVYFISAIMLVVICFPANIDAREIKYNHDSLTIEEIQEKVSFMVLVPEEFPESWTLEIKTYPDSNVVKTFSLHYMDANDEFLQVGIEQRGSIDPFRSYNGMDDLIINKQPAYFQAWENEPLGGILCWKQDGTYIEMTSHRITKEEMIEIARSIK</sequence>
<dbReference type="STRING" id="930152.SAMN05216565_101365"/>
<dbReference type="OrthoDB" id="2667257at2"/>
<organism evidence="2 3">
    <name type="scientific">Litchfieldia salsa</name>
    <dbReference type="NCBI Taxonomy" id="930152"/>
    <lineage>
        <taxon>Bacteria</taxon>
        <taxon>Bacillati</taxon>
        <taxon>Bacillota</taxon>
        <taxon>Bacilli</taxon>
        <taxon>Bacillales</taxon>
        <taxon>Bacillaceae</taxon>
        <taxon>Litchfieldia</taxon>
    </lineage>
</organism>
<proteinExistence type="predicted"/>